<dbReference type="Proteomes" id="UP001440984">
    <property type="component" value="Unassembled WGS sequence"/>
</dbReference>
<evidence type="ECO:0008006" key="3">
    <source>
        <dbReference type="Google" id="ProtNLM"/>
    </source>
</evidence>
<proteinExistence type="predicted"/>
<sequence length="43" mass="4546">MTSYTQRVATADWDAVAAEVDDYGCALLPTPTESARLATLEAA</sequence>
<protein>
    <recommendedName>
        <fullName evidence="3">GNAT family N-acetyltransferase</fullName>
    </recommendedName>
</protein>
<reference evidence="1 2" key="1">
    <citation type="submission" date="2024-05" db="EMBL/GenBank/DDBJ databases">
        <authorList>
            <person name="Zhao H."/>
            <person name="Xu Y."/>
            <person name="Lin S."/>
            <person name="Spain J.C."/>
            <person name="Zhou N.-Y."/>
        </authorList>
    </citation>
    <scope>NUCLEOTIDE SEQUENCE [LARGE SCALE GENOMIC DNA]</scope>
    <source>
        <strain evidence="1 2">NEAU-NG30</strain>
    </source>
</reference>
<evidence type="ECO:0000313" key="1">
    <source>
        <dbReference type="EMBL" id="MEQ0559950.1"/>
    </source>
</evidence>
<dbReference type="EMBL" id="JBDZYD010000004">
    <property type="protein sequence ID" value="MEQ0559950.1"/>
    <property type="molecule type" value="Genomic_DNA"/>
</dbReference>
<organism evidence="1 2">
    <name type="scientific">Amycolatopsis melonis</name>
    <dbReference type="NCBI Taxonomy" id="3156488"/>
    <lineage>
        <taxon>Bacteria</taxon>
        <taxon>Bacillati</taxon>
        <taxon>Actinomycetota</taxon>
        <taxon>Actinomycetes</taxon>
        <taxon>Pseudonocardiales</taxon>
        <taxon>Pseudonocardiaceae</taxon>
        <taxon>Amycolatopsis</taxon>
    </lineage>
</organism>
<keyword evidence="2" id="KW-1185">Reference proteome</keyword>
<gene>
    <name evidence="1" type="ORF">ABJI51_12765</name>
</gene>
<name>A0ABV0LCD2_9PSEU</name>
<evidence type="ECO:0000313" key="2">
    <source>
        <dbReference type="Proteomes" id="UP001440984"/>
    </source>
</evidence>
<accession>A0ABV0LCD2</accession>
<dbReference type="RefSeq" id="WP_348950399.1">
    <property type="nucleotide sequence ID" value="NZ_JBDZYD010000004.1"/>
</dbReference>
<comment type="caution">
    <text evidence="1">The sequence shown here is derived from an EMBL/GenBank/DDBJ whole genome shotgun (WGS) entry which is preliminary data.</text>
</comment>